<dbReference type="EMBL" id="VNFF01000021">
    <property type="protein sequence ID" value="TVU80851.1"/>
    <property type="molecule type" value="Genomic_DNA"/>
</dbReference>
<feature type="domain" description="DUF5666" evidence="3">
    <location>
        <begin position="514"/>
        <end position="572"/>
    </location>
</feature>
<feature type="region of interest" description="Disordered" evidence="1">
    <location>
        <begin position="480"/>
        <end position="507"/>
    </location>
</feature>
<evidence type="ECO:0000313" key="4">
    <source>
        <dbReference type="EMBL" id="TVU80851.1"/>
    </source>
</evidence>
<dbReference type="InterPro" id="IPR043724">
    <property type="entry name" value="DUF5666"/>
</dbReference>
<evidence type="ECO:0000259" key="3">
    <source>
        <dbReference type="Pfam" id="PF18914"/>
    </source>
</evidence>
<feature type="signal peptide" evidence="2">
    <location>
        <begin position="1"/>
        <end position="21"/>
    </location>
</feature>
<protein>
    <recommendedName>
        <fullName evidence="3">DUF5666 domain-containing protein</fullName>
    </recommendedName>
</protein>
<gene>
    <name evidence="4" type="ORF">FQP85_18550</name>
</gene>
<keyword evidence="5" id="KW-1185">Reference proteome</keyword>
<keyword evidence="2" id="KW-0732">Signal</keyword>
<evidence type="ECO:0000313" key="5">
    <source>
        <dbReference type="Proteomes" id="UP000317938"/>
    </source>
</evidence>
<dbReference type="RefSeq" id="WP_145241382.1">
    <property type="nucleotide sequence ID" value="NZ_VNFF01000021.1"/>
</dbReference>
<organism evidence="4 5">
    <name type="scientific">Pseudoalteromonas neustonica</name>
    <dbReference type="NCBI Taxonomy" id="1840331"/>
    <lineage>
        <taxon>Bacteria</taxon>
        <taxon>Pseudomonadati</taxon>
        <taxon>Pseudomonadota</taxon>
        <taxon>Gammaproteobacteria</taxon>
        <taxon>Alteromonadales</taxon>
        <taxon>Pseudoalteromonadaceae</taxon>
        <taxon>Pseudoalteromonas</taxon>
    </lineage>
</organism>
<feature type="domain" description="DUF5666" evidence="3">
    <location>
        <begin position="191"/>
        <end position="243"/>
    </location>
</feature>
<feature type="domain" description="DUF5666" evidence="3">
    <location>
        <begin position="265"/>
        <end position="310"/>
    </location>
</feature>
<name>A0ABY3F9N3_9GAMM</name>
<reference evidence="4 5" key="1">
    <citation type="submission" date="2019-07" db="EMBL/GenBank/DDBJ databases">
        <title>Diversity of Bacteria from Kongsfjorden, Arctic.</title>
        <authorList>
            <person name="Yu Y."/>
        </authorList>
    </citation>
    <scope>NUCLEOTIDE SEQUENCE [LARGE SCALE GENOMIC DNA]</scope>
    <source>
        <strain evidence="4 5">SM1927</strain>
    </source>
</reference>
<dbReference type="Proteomes" id="UP000317938">
    <property type="component" value="Unassembled WGS sequence"/>
</dbReference>
<feature type="compositionally biased region" description="Acidic residues" evidence="1">
    <location>
        <begin position="482"/>
        <end position="502"/>
    </location>
</feature>
<dbReference type="Pfam" id="PF18914">
    <property type="entry name" value="DUF5666"/>
    <property type="match status" value="6"/>
</dbReference>
<sequence length="583" mass="64031">MKKMSKHIFTLSALTILTACGGSNQSEQPDSIVVNPITPPVSISPKLVVTQGTITGFGSIYVDGIKYNTDTSNIRKNGLNTQLSALSVGMKISFSAQQNDSDEWVAQDVAYDTEVEGVIQSIDRNNSQIQIANTVVFYNDLTHFIDTSETLIGVGQRVEISGYPQADGTFLASYIKADTDESNDGHEYTAGIVSNLDEATLQFTINGVVIDYSSAVIDGVLANNTYVKVEGNLVDGVMVANKVDARTVKESLDIDDDSVLRYQIEGLITQVSATSIGVNGQIFDYANDVEIEGAALNDLTVGMFVEVYVNNNLVTSIEFKQSSYSSDGKVKGVIEDIDRENKTITVNAVVYVINEFSRFEDDDEQYFSFATLNINDYVEIAYLQTSPLPSVLKIEKEDQHEYQQEWEMKGQVTAISNNIITVNGAEIVLVTDAKYIIDDALVSFTTFLSQLIVGDRVEVEGQYDTNNLFILGKVELGRNDNDGSDDDGGDADRGDDGDDDNGNDDKHVGYVELEGTITQLLTNKSFMLNGYEVQLSENAELELNDRDVNLITFMEALAVGRTIEVEGQWVENKYILVSEAELK</sequence>
<proteinExistence type="predicted"/>
<accession>A0ABY3F9N3</accession>
<feature type="domain" description="DUF5666" evidence="3">
    <location>
        <begin position="331"/>
        <end position="382"/>
    </location>
</feature>
<feature type="domain" description="DUF5666" evidence="3">
    <location>
        <begin position="409"/>
        <end position="467"/>
    </location>
</feature>
<feature type="domain" description="DUF5666" evidence="3">
    <location>
        <begin position="116"/>
        <end position="176"/>
    </location>
</feature>
<evidence type="ECO:0000256" key="1">
    <source>
        <dbReference type="SAM" id="MobiDB-lite"/>
    </source>
</evidence>
<evidence type="ECO:0000256" key="2">
    <source>
        <dbReference type="SAM" id="SignalP"/>
    </source>
</evidence>
<comment type="caution">
    <text evidence="4">The sequence shown here is derived from an EMBL/GenBank/DDBJ whole genome shotgun (WGS) entry which is preliminary data.</text>
</comment>
<feature type="chain" id="PRO_5045345864" description="DUF5666 domain-containing protein" evidence="2">
    <location>
        <begin position="22"/>
        <end position="583"/>
    </location>
</feature>
<dbReference type="PROSITE" id="PS51257">
    <property type="entry name" value="PROKAR_LIPOPROTEIN"/>
    <property type="match status" value="1"/>
</dbReference>